<evidence type="ECO:0008006" key="3">
    <source>
        <dbReference type="Google" id="ProtNLM"/>
    </source>
</evidence>
<protein>
    <recommendedName>
        <fullName evidence="3">Restriction endonuclease</fullName>
    </recommendedName>
</protein>
<evidence type="ECO:0000313" key="1">
    <source>
        <dbReference type="EMBL" id="NYH72255.1"/>
    </source>
</evidence>
<comment type="caution">
    <text evidence="1">The sequence shown here is derived from an EMBL/GenBank/DDBJ whole genome shotgun (WGS) entry which is preliminary data.</text>
</comment>
<evidence type="ECO:0000313" key="2">
    <source>
        <dbReference type="Proteomes" id="UP000578688"/>
    </source>
</evidence>
<reference evidence="1 2" key="1">
    <citation type="submission" date="2020-07" db="EMBL/GenBank/DDBJ databases">
        <title>Genomic analyses of the natural microbiome of Caenorhabditis elegans.</title>
        <authorList>
            <person name="Samuel B."/>
        </authorList>
    </citation>
    <scope>NUCLEOTIDE SEQUENCE [LARGE SCALE GENOMIC DNA]</scope>
    <source>
        <strain evidence="1 2">BIGb0408</strain>
    </source>
</reference>
<dbReference type="EMBL" id="JACBYV010000001">
    <property type="protein sequence ID" value="NYH72255.1"/>
    <property type="molecule type" value="Genomic_DNA"/>
</dbReference>
<keyword evidence="2" id="KW-1185">Reference proteome</keyword>
<proteinExistence type="predicted"/>
<organism evidence="1 2">
    <name type="scientific">Phytopseudomonas flavescens</name>
    <dbReference type="NCBI Taxonomy" id="29435"/>
    <lineage>
        <taxon>Bacteria</taxon>
        <taxon>Pseudomonadati</taxon>
        <taxon>Pseudomonadota</taxon>
        <taxon>Gammaproteobacteria</taxon>
        <taxon>Pseudomonadales</taxon>
        <taxon>Pseudomonadaceae</taxon>
        <taxon>Phytopseudomonas</taxon>
    </lineage>
</organism>
<name>A0A7Y9XIX6_9GAMM</name>
<gene>
    <name evidence="1" type="ORF">FHR27_000865</name>
</gene>
<sequence>MAATGTISEEVYIEQDILNPLQYAKMKIEPLINEQDELVVPVRNLDTPHFRRIGRASFGRRIGRSEDDPTHDKCVQQIFDHLQAPGQVKTLLTYFFPVGSQSREEQVVFATGAASDYRWVKEEGARIAFHDGTYIQPDLAGRDANRFFPRASCPNIIIEVIRTHPPEANTFERLCELSLANTIVVFYFIGEERTGGLLNHMIVESGSFTLRVSHYMIGGQLYNNGLPVYDRAKYSTAQLWYSMVKSSYFERAMKKISD</sequence>
<dbReference type="Proteomes" id="UP000578688">
    <property type="component" value="Unassembled WGS sequence"/>
</dbReference>
<accession>A0A7Y9XIX6</accession>
<dbReference type="RefSeq" id="WP_218878444.1">
    <property type="nucleotide sequence ID" value="NZ_JACBYV010000001.1"/>
</dbReference>
<dbReference type="AlphaFoldDB" id="A0A7Y9XIX6"/>